<evidence type="ECO:0000313" key="3">
    <source>
        <dbReference type="Proteomes" id="UP000676194"/>
    </source>
</evidence>
<protein>
    <recommendedName>
        <fullName evidence="4">Lipoprotein</fullName>
    </recommendedName>
</protein>
<sequence length="76" mass="8305">MKKHFIALALGIGLLTGCDNTTNPTSRRDLSPNDNKVRVNDPNHDVDVNVNKGRVKVNAPGVDVDVDVNKNKNKNN</sequence>
<dbReference type="PROSITE" id="PS51257">
    <property type="entry name" value="PROKAR_LIPOPROTEIN"/>
    <property type="match status" value="1"/>
</dbReference>
<dbReference type="EMBL" id="CP074694">
    <property type="protein sequence ID" value="QVL32467.1"/>
    <property type="molecule type" value="Genomic_DNA"/>
</dbReference>
<proteinExistence type="predicted"/>
<organism evidence="2 3">
    <name type="scientific">Telmatocola sphagniphila</name>
    <dbReference type="NCBI Taxonomy" id="1123043"/>
    <lineage>
        <taxon>Bacteria</taxon>
        <taxon>Pseudomonadati</taxon>
        <taxon>Planctomycetota</taxon>
        <taxon>Planctomycetia</taxon>
        <taxon>Gemmatales</taxon>
        <taxon>Gemmataceae</taxon>
    </lineage>
</organism>
<name>A0A8E6EVD6_9BACT</name>
<gene>
    <name evidence="2" type="ORF">KIH39_00695</name>
</gene>
<evidence type="ECO:0000313" key="2">
    <source>
        <dbReference type="EMBL" id="QVL32467.1"/>
    </source>
</evidence>
<feature type="region of interest" description="Disordered" evidence="1">
    <location>
        <begin position="17"/>
        <end position="48"/>
    </location>
</feature>
<dbReference type="KEGG" id="tsph:KIH39_00695"/>
<reference evidence="2" key="1">
    <citation type="submission" date="2021-05" db="EMBL/GenBank/DDBJ databases">
        <title>Complete genome sequence of the cellulolytic planctomycete Telmatocola sphagniphila SP2T and characterization of the first cellulase from planctomycetes.</title>
        <authorList>
            <person name="Rakitin A.L."/>
            <person name="Beletsky A.V."/>
            <person name="Naumoff D.G."/>
            <person name="Kulichevskaya I.S."/>
            <person name="Mardanov A.V."/>
            <person name="Ravin N.V."/>
            <person name="Dedysh S.N."/>
        </authorList>
    </citation>
    <scope>NUCLEOTIDE SEQUENCE</scope>
    <source>
        <strain evidence="2">SP2T</strain>
    </source>
</reference>
<evidence type="ECO:0000256" key="1">
    <source>
        <dbReference type="SAM" id="MobiDB-lite"/>
    </source>
</evidence>
<keyword evidence="3" id="KW-1185">Reference proteome</keyword>
<feature type="compositionally biased region" description="Basic and acidic residues" evidence="1">
    <location>
        <begin position="26"/>
        <end position="47"/>
    </location>
</feature>
<accession>A0A8E6EVD6</accession>
<dbReference type="RefSeq" id="WP_213497359.1">
    <property type="nucleotide sequence ID" value="NZ_CP074694.1"/>
</dbReference>
<dbReference type="Proteomes" id="UP000676194">
    <property type="component" value="Chromosome"/>
</dbReference>
<evidence type="ECO:0008006" key="4">
    <source>
        <dbReference type="Google" id="ProtNLM"/>
    </source>
</evidence>
<dbReference type="AlphaFoldDB" id="A0A8E6EVD6"/>